<dbReference type="Proteomes" id="UP000322225">
    <property type="component" value="Chromosome 7"/>
</dbReference>
<evidence type="ECO:0000256" key="3">
    <source>
        <dbReference type="ARBA" id="ARBA00022491"/>
    </source>
</evidence>
<evidence type="ECO:0000313" key="10">
    <source>
        <dbReference type="EMBL" id="WWD19869.1"/>
    </source>
</evidence>
<dbReference type="GeneID" id="43589565"/>
<evidence type="ECO:0000256" key="5">
    <source>
        <dbReference type="ARBA" id="ARBA00023159"/>
    </source>
</evidence>
<dbReference type="Pfam" id="PF06333">
    <property type="entry name" value="Med13_C"/>
    <property type="match status" value="1"/>
</dbReference>
<feature type="region of interest" description="Disordered" evidence="9">
    <location>
        <begin position="515"/>
        <end position="534"/>
    </location>
</feature>
<protein>
    <recommendedName>
        <fullName evidence="8">Mediator of RNA polymerase II transcription subunit 13</fullName>
    </recommendedName>
    <alternativeName>
        <fullName evidence="8">Mediator complex subunit 13</fullName>
    </alternativeName>
</protein>
<keyword evidence="4 8" id="KW-0805">Transcription regulation</keyword>
<keyword evidence="11" id="KW-1185">Reference proteome</keyword>
<dbReference type="EMBL" id="CP144057">
    <property type="protein sequence ID" value="WWD19869.1"/>
    <property type="molecule type" value="Genomic_DNA"/>
</dbReference>
<dbReference type="RefSeq" id="XP_031860378.1">
    <property type="nucleotide sequence ID" value="XM_032005417.1"/>
</dbReference>
<sequence>MGVFDVFSSEPARPSSALRGRWVVDLPSPDHPIHIRRYQATSESSKPLQDYAADPVERAWRSVNDGGNTSIRTVDKILSSPCAIVTNSPSRQLWCFSLRDDALEVEEGLEEITPRLSPITPSMIIQCTEHGHNLSCLSRTANCSVTLNTTEGAQRSWDLLASALVEKLAWRAGTRIFLSASSTVDALKPITASIRPLAANKLLLAVRPRKIPPAANTTQSHLHYILQPLGLPALLLGPSTLTPTQENRLSTSFDHLLGHSWKDGRPEARTRSYLMDEFFSDWSFFWVPLQRHEAPLSPKFVGKLSARQVVERWQKSSGIITIWPSHLARPSSSSIAPPIVQKPLPLHAVNASNPSDLMDVATGVFEFLSTYREPEVVDLDGEEGELDKDEDEDQTMDGESTIDPESVHVDVDTELDQHDVVGTSPRSKSDIDDLFSDGSNTPGPPELLDQAISLAPENPQIVEEVPNNAIELLDEEDQDVLQQNQRSARRGGTEEGPESRNEDSTNFITEDDFAFFDSPTDQTGGDGGLELDTSMDIDQPLVDSDIVIENEQKIEALVLKPSADPVAITTLRTDQNTTAATPPSPHEAPPYLTTPPPAHVHLPERNTSVPISPSVPLPSLSNTRLQPGPARPSTLDIIPSSFAAIPLPSPTSQSTFSYSLPSPAPTPESLTMRLRPPPPTPKPFDHPSYPLAWEVDYDMSDVEEEEEYTGPPTPESDYDSDTSTTGNSTPIGGSKIISQGGDDETVEFSGIRCISAAEWVRLMEGETDELEDLRKSWNPSWIQAPGPKNGTGGGILPPSPVATPPTDRKLDKSDILAQLNCERLVKELVSNQALKEIIKPTSGGENGLISIHKGVKNIVNAGVMLSDLDSETNIRSLTQPHIHTGFANNVAKLTIPSLEYWSELGLQPAGGRKDVQAVLVCEAGGGIAELGKGFLGMLAQSYRDGGFGSHDHARPDLTNEGVITAPLDGIPEAVVNLINTLSNDNVVIYVLISSFGTTPPVVLRDLFANHLLNSERTIIHLLTPSSLSSANLPRLRLSVYDRMPRPVHPISIRGRPLDEVGGRNLPHMAFTLAKRDEDNKPEFLMSWPLRSYDVMNRWKFVHATYTVNEELGFMVGFVVDSEAEAWDMKVWRLEMGTSVSERVGMVWEWARRIASEWVIEWRLSVCKVGLMSLDEIQAWRNLLSKRTAPVTLFMTDTIQPSSQAASDRIPHPRHVANITPAIITDPGTRIIDTTLCGQLTTLSNVRLPIDIPLSSMEGNSSSEEKRMTTIYPSSNFFLTLSNSISGSGGGGEGYTTTPFHTIYHNPPSGKENLGLEESQSEIGEDYYRLSTIFEKRWGIDSGLVGCVRVGMEGLENFVQIWEERGA</sequence>
<proteinExistence type="inferred from homology"/>
<feature type="compositionally biased region" description="Acidic residues" evidence="9">
    <location>
        <begin position="376"/>
        <end position="402"/>
    </location>
</feature>
<feature type="compositionally biased region" description="Low complexity" evidence="9">
    <location>
        <begin position="608"/>
        <end position="621"/>
    </location>
</feature>
<evidence type="ECO:0000256" key="6">
    <source>
        <dbReference type="ARBA" id="ARBA00023163"/>
    </source>
</evidence>
<feature type="compositionally biased region" description="Polar residues" evidence="9">
    <location>
        <begin position="721"/>
        <end position="731"/>
    </location>
</feature>
<keyword evidence="7 8" id="KW-0539">Nucleus</keyword>
<feature type="region of interest" description="Disordered" evidence="9">
    <location>
        <begin position="481"/>
        <end position="505"/>
    </location>
</feature>
<dbReference type="OrthoDB" id="103819at2759"/>
<evidence type="ECO:0000313" key="11">
    <source>
        <dbReference type="Proteomes" id="UP000322225"/>
    </source>
</evidence>
<dbReference type="InterPro" id="IPR009401">
    <property type="entry name" value="Med13_C"/>
</dbReference>
<feature type="region of interest" description="Disordered" evidence="9">
    <location>
        <begin position="701"/>
        <end position="743"/>
    </location>
</feature>
<name>A0A5M6BYZ8_9TREE</name>
<dbReference type="GO" id="GO:0003712">
    <property type="term" value="F:transcription coregulator activity"/>
    <property type="evidence" value="ECO:0007669"/>
    <property type="project" value="InterPro"/>
</dbReference>
<comment type="subunit">
    <text evidence="8">Component of the SRB8-11 complex, which itself associates with the Mediator complex.</text>
</comment>
<keyword evidence="3 8" id="KW-0678">Repressor</keyword>
<feature type="compositionally biased region" description="Basic and acidic residues" evidence="9">
    <location>
        <begin position="405"/>
        <end position="419"/>
    </location>
</feature>
<reference evidence="10" key="2">
    <citation type="submission" date="2024-01" db="EMBL/GenBank/DDBJ databases">
        <title>Comparative genomics of Cryptococcus and Kwoniella reveals pathogenesis evolution and contrasting modes of karyotype evolution via chromosome fusion or intercentromeric recombination.</title>
        <authorList>
            <person name="Coelho M.A."/>
            <person name="David-Palma M."/>
            <person name="Shea T."/>
            <person name="Bowers K."/>
            <person name="McGinley-Smith S."/>
            <person name="Mohammad A.W."/>
            <person name="Gnirke A."/>
            <person name="Yurkov A.M."/>
            <person name="Nowrousian M."/>
            <person name="Sun S."/>
            <person name="Cuomo C.A."/>
            <person name="Heitman J."/>
        </authorList>
    </citation>
    <scope>NUCLEOTIDE SEQUENCE</scope>
    <source>
        <strain evidence="10">CBS 12478</strain>
    </source>
</reference>
<keyword evidence="6 8" id="KW-0804">Transcription</keyword>
<evidence type="ECO:0000256" key="8">
    <source>
        <dbReference type="RuleBase" id="RU364134"/>
    </source>
</evidence>
<keyword evidence="5 8" id="KW-0010">Activator</keyword>
<evidence type="ECO:0000256" key="2">
    <source>
        <dbReference type="ARBA" id="ARBA00009354"/>
    </source>
</evidence>
<evidence type="ECO:0000256" key="1">
    <source>
        <dbReference type="ARBA" id="ARBA00004123"/>
    </source>
</evidence>
<dbReference type="GO" id="GO:0016592">
    <property type="term" value="C:mediator complex"/>
    <property type="evidence" value="ECO:0007669"/>
    <property type="project" value="InterPro"/>
</dbReference>
<feature type="compositionally biased region" description="Basic and acidic residues" evidence="9">
    <location>
        <begin position="491"/>
        <end position="503"/>
    </location>
</feature>
<gene>
    <name evidence="10" type="ORF">CI109_104337</name>
</gene>
<evidence type="ECO:0000256" key="9">
    <source>
        <dbReference type="SAM" id="MobiDB-lite"/>
    </source>
</evidence>
<feature type="region of interest" description="Disordered" evidence="9">
    <location>
        <begin position="783"/>
        <end position="808"/>
    </location>
</feature>
<feature type="region of interest" description="Disordered" evidence="9">
    <location>
        <begin position="604"/>
        <end position="688"/>
    </location>
</feature>
<dbReference type="KEGG" id="ksn:43589565"/>
<reference evidence="10" key="1">
    <citation type="submission" date="2017-08" db="EMBL/GenBank/DDBJ databases">
        <authorList>
            <person name="Cuomo C."/>
            <person name="Billmyre B."/>
            <person name="Heitman J."/>
        </authorList>
    </citation>
    <scope>NUCLEOTIDE SEQUENCE</scope>
    <source>
        <strain evidence="10">CBS 12478</strain>
    </source>
</reference>
<comment type="function">
    <text evidence="8">Component of the SRB8-11 complex. The SRB8-11 complex is a regulatory module of the Mediator complex which is itself involved in regulation of basal and activated RNA polymerase II-dependent transcription. The SRB8-11 complex may be involved in the transcriptional repression of a subset of genes regulated by Mediator. It may inhibit the association of the Mediator complex with RNA polymerase II to form the holoenzyme complex.</text>
</comment>
<accession>A0A5M6BYZ8</accession>
<evidence type="ECO:0000256" key="4">
    <source>
        <dbReference type="ARBA" id="ARBA00023015"/>
    </source>
</evidence>
<comment type="similarity">
    <text evidence="2 8">Belongs to the Mediator complex subunit 13 family.</text>
</comment>
<feature type="region of interest" description="Disordered" evidence="9">
    <location>
        <begin position="376"/>
        <end position="449"/>
    </location>
</feature>
<comment type="subcellular location">
    <subcellularLocation>
        <location evidence="1 8">Nucleus</location>
    </subcellularLocation>
</comment>
<organism evidence="10 11">
    <name type="scientific">Kwoniella shandongensis</name>
    <dbReference type="NCBI Taxonomy" id="1734106"/>
    <lineage>
        <taxon>Eukaryota</taxon>
        <taxon>Fungi</taxon>
        <taxon>Dikarya</taxon>
        <taxon>Basidiomycota</taxon>
        <taxon>Agaricomycotina</taxon>
        <taxon>Tremellomycetes</taxon>
        <taxon>Tremellales</taxon>
        <taxon>Cryptococcaceae</taxon>
        <taxon>Kwoniella</taxon>
    </lineage>
</organism>
<feature type="compositionally biased region" description="Polar residues" evidence="9">
    <location>
        <begin position="650"/>
        <end position="660"/>
    </location>
</feature>
<evidence type="ECO:0000256" key="7">
    <source>
        <dbReference type="ARBA" id="ARBA00023242"/>
    </source>
</evidence>
<dbReference type="GO" id="GO:0006357">
    <property type="term" value="P:regulation of transcription by RNA polymerase II"/>
    <property type="evidence" value="ECO:0007669"/>
    <property type="project" value="InterPro"/>
</dbReference>